<feature type="compositionally biased region" description="Polar residues" evidence="16">
    <location>
        <begin position="82"/>
        <end position="103"/>
    </location>
</feature>
<dbReference type="GeneID" id="54364689"/>
<dbReference type="SMART" id="SM00577">
    <property type="entry name" value="CPDc"/>
    <property type="match status" value="1"/>
</dbReference>
<evidence type="ECO:0000256" key="12">
    <source>
        <dbReference type="ARBA" id="ARBA00023128"/>
    </source>
</evidence>
<proteinExistence type="inferred from homology"/>
<evidence type="ECO:0000256" key="11">
    <source>
        <dbReference type="ARBA" id="ARBA00023010"/>
    </source>
</evidence>
<evidence type="ECO:0000256" key="15">
    <source>
        <dbReference type="SAM" id="Coils"/>
    </source>
</evidence>
<dbReference type="PANTHER" id="PTHR12210">
    <property type="entry name" value="DULLARD PROTEIN PHOSPHATASE"/>
    <property type="match status" value="1"/>
</dbReference>
<name>A0A6J3LVB0_9PEZI</name>
<accession>A0A6J3LVB0</accession>
<keyword evidence="9" id="KW-0809">Transit peptide</keyword>
<evidence type="ECO:0000256" key="9">
    <source>
        <dbReference type="ARBA" id="ARBA00022946"/>
    </source>
</evidence>
<keyword evidence="5" id="KW-0813">Transport</keyword>
<evidence type="ECO:0000256" key="1">
    <source>
        <dbReference type="ARBA" id="ARBA00004434"/>
    </source>
</evidence>
<dbReference type="Gene3D" id="3.40.50.1000">
    <property type="entry name" value="HAD superfamily/HAD-like"/>
    <property type="match status" value="1"/>
</dbReference>
<comment type="subcellular location">
    <subcellularLocation>
        <location evidence="1">Mitochondrion inner membrane</location>
        <topology evidence="1">Single-pass membrane protein</topology>
    </subcellularLocation>
</comment>
<sequence>MLPRAAAMRALRPTSLPSSIVIRSRAYPSNVSLSSFTSRHFASGNKPRKGVPPPRAPSAAAPRAPPPAPPPRAPTRPVPAASQSSTGKDQTSAPAASQVSPVQGSRPKEEVTRQATEAKETPAQEPVAQKKDIDEPVEGSARATAQDGLAASENTVAPENASEPQKPQTPLPDLRQGLPSTFDFEFGSKKSQGKSEGKDDFDVANLPEEVVRGREKGDREYDASAYETSTDRRRNAMAQYGFAAALIAAIGSALYMARPFPEDGTTATNPGEAAPKGFDASNARSWSPGSMYARIRARMGNSMGYYTEPAFTKLLPDIPPGNQAPPYTLVLSLEDLMVHTTWDTKNGYRLAKRPGLDYFIRYLSQYYELVLFTTSPRYMADSVMAKLDPFHFIMWPLGREATRYENGEYVKDLEYLNRPLSKTIIVDTRAAHVKNQPENAIVLPGWKGTADSSAADLVALIPFLEYIATMGTEDVRTVLKSFEGTNIPEEFARREAIARAKFMEQNSSQRSKKPKFSVGSLAGSLGVTSKGMGGGMVLGDGQSVAEGLAQGKMLIDQIREQGQKQYEALEKQIREHGEQWLKEEKEEQQRLMDQSMKEMKQGALGWFGGSKKEPTAEESK</sequence>
<dbReference type="InterPro" id="IPR036412">
    <property type="entry name" value="HAD-like_sf"/>
</dbReference>
<gene>
    <name evidence="19" type="ORF">K489DRAFT_396856</name>
</gene>
<keyword evidence="15" id="KW-0175">Coiled coil</keyword>
<keyword evidence="11" id="KW-0811">Translocation</keyword>
<keyword evidence="12" id="KW-0496">Mitochondrion</keyword>
<feature type="compositionally biased region" description="Polar residues" evidence="16">
    <location>
        <begin position="27"/>
        <end position="40"/>
    </location>
</feature>
<reference evidence="19" key="1">
    <citation type="submission" date="2020-01" db="EMBL/GenBank/DDBJ databases">
        <authorList>
            <consortium name="DOE Joint Genome Institute"/>
            <person name="Haridas S."/>
            <person name="Albert R."/>
            <person name="Binder M."/>
            <person name="Bloem J."/>
            <person name="Labutti K."/>
            <person name="Salamov A."/>
            <person name="Andreopoulos B."/>
            <person name="Baker S.E."/>
            <person name="Barry K."/>
            <person name="Bills G."/>
            <person name="Bluhm B.H."/>
            <person name="Cannon C."/>
            <person name="Castanera R."/>
            <person name="Culley D.E."/>
            <person name="Daum C."/>
            <person name="Ezra D."/>
            <person name="Gonzalez J.B."/>
            <person name="Henrissat B."/>
            <person name="Kuo A."/>
            <person name="Liang C."/>
            <person name="Lipzen A."/>
            <person name="Lutzoni F."/>
            <person name="Magnuson J."/>
            <person name="Mondo S."/>
            <person name="Nolan M."/>
            <person name="Ohm R."/>
            <person name="Pangilinan J."/>
            <person name="Park H.-J."/>
            <person name="Ramirez L."/>
            <person name="Alfaro M."/>
            <person name="Sun H."/>
            <person name="Tritt A."/>
            <person name="Yoshinaga Y."/>
            <person name="Zwiers L.-H."/>
            <person name="Turgeon B.G."/>
            <person name="Goodwin S.B."/>
            <person name="Spatafora J.W."/>
            <person name="Crous P.W."/>
            <person name="Grigoriev I.V."/>
        </authorList>
    </citation>
    <scope>NUCLEOTIDE SEQUENCE</scope>
    <source>
        <strain evidence="19">CBS 342.82</strain>
    </source>
</reference>
<feature type="compositionally biased region" description="Polar residues" evidence="16">
    <location>
        <begin position="152"/>
        <end position="168"/>
    </location>
</feature>
<evidence type="ECO:0000313" key="19">
    <source>
        <dbReference type="RefSeq" id="XP_033455598.1"/>
    </source>
</evidence>
<feature type="compositionally biased region" description="Basic and acidic residues" evidence="16">
    <location>
        <begin position="209"/>
        <end position="222"/>
    </location>
</feature>
<protein>
    <recommendedName>
        <fullName evidence="4">Mitochondrial import inner membrane translocase subunit TIM50</fullName>
    </recommendedName>
    <alternativeName>
        <fullName evidence="3">Mitochondrial import inner membrane translocase subunit tim50</fullName>
    </alternativeName>
</protein>
<comment type="function">
    <text evidence="14">Essential component of the TIM23 complex, a complex that mediates the translocation of transit peptide-containing proteins across the mitochondrial inner membrane. Required to direct preproteins in transit and direct them to the channel protein TIM23, and possibly facilitates transfer of the translocating proteins from the TOM complex to the TIM23 complex.</text>
</comment>
<feature type="region of interest" description="Disordered" evidence="16">
    <location>
        <begin position="26"/>
        <end position="228"/>
    </location>
</feature>
<dbReference type="Pfam" id="PF03031">
    <property type="entry name" value="NIF"/>
    <property type="match status" value="1"/>
</dbReference>
<evidence type="ECO:0000256" key="2">
    <source>
        <dbReference type="ARBA" id="ARBA00006344"/>
    </source>
</evidence>
<keyword evidence="13" id="KW-0472">Membrane</keyword>
<dbReference type="GO" id="GO:0015031">
    <property type="term" value="P:protein transport"/>
    <property type="evidence" value="ECO:0007669"/>
    <property type="project" value="UniProtKB-KW"/>
</dbReference>
<evidence type="ECO:0000256" key="10">
    <source>
        <dbReference type="ARBA" id="ARBA00022989"/>
    </source>
</evidence>
<reference evidence="19" key="3">
    <citation type="submission" date="2025-08" db="UniProtKB">
        <authorList>
            <consortium name="RefSeq"/>
        </authorList>
    </citation>
    <scope>IDENTIFICATION</scope>
    <source>
        <strain evidence="19">CBS 342.82</strain>
    </source>
</reference>
<feature type="compositionally biased region" description="Pro residues" evidence="16">
    <location>
        <begin position="63"/>
        <end position="77"/>
    </location>
</feature>
<evidence type="ECO:0000256" key="14">
    <source>
        <dbReference type="ARBA" id="ARBA00059797"/>
    </source>
</evidence>
<feature type="coiled-coil region" evidence="15">
    <location>
        <begin position="559"/>
        <end position="601"/>
    </location>
</feature>
<evidence type="ECO:0000256" key="3">
    <source>
        <dbReference type="ARBA" id="ARBA00013483"/>
    </source>
</evidence>
<evidence type="ECO:0000256" key="6">
    <source>
        <dbReference type="ARBA" id="ARBA00022692"/>
    </source>
</evidence>
<feature type="domain" description="FCP1 homology" evidence="17">
    <location>
        <begin position="322"/>
        <end position="467"/>
    </location>
</feature>
<dbReference type="InterPro" id="IPR050365">
    <property type="entry name" value="TIM50"/>
</dbReference>
<keyword evidence="6" id="KW-0812">Transmembrane</keyword>
<dbReference type="SUPFAM" id="SSF56784">
    <property type="entry name" value="HAD-like"/>
    <property type="match status" value="1"/>
</dbReference>
<keyword evidence="10" id="KW-1133">Transmembrane helix</keyword>
<dbReference type="AlphaFoldDB" id="A0A6J3LVB0"/>
<keyword evidence="7" id="KW-0999">Mitochondrion inner membrane</keyword>
<dbReference type="FunFam" id="3.40.50.1000:FF:000019">
    <property type="entry name" value="Mitochondrial import inner membrane translocase subunit TIM50"/>
    <property type="match status" value="1"/>
</dbReference>
<dbReference type="OrthoDB" id="287041at2759"/>
<dbReference type="InterPro" id="IPR004274">
    <property type="entry name" value="FCP1_dom"/>
</dbReference>
<evidence type="ECO:0000313" key="18">
    <source>
        <dbReference type="Proteomes" id="UP000504637"/>
    </source>
</evidence>
<evidence type="ECO:0000256" key="8">
    <source>
        <dbReference type="ARBA" id="ARBA00022927"/>
    </source>
</evidence>
<evidence type="ECO:0000256" key="13">
    <source>
        <dbReference type="ARBA" id="ARBA00023136"/>
    </source>
</evidence>
<organism evidence="19">
    <name type="scientific">Dissoconium aciculare CBS 342.82</name>
    <dbReference type="NCBI Taxonomy" id="1314786"/>
    <lineage>
        <taxon>Eukaryota</taxon>
        <taxon>Fungi</taxon>
        <taxon>Dikarya</taxon>
        <taxon>Ascomycota</taxon>
        <taxon>Pezizomycotina</taxon>
        <taxon>Dothideomycetes</taxon>
        <taxon>Dothideomycetidae</taxon>
        <taxon>Mycosphaerellales</taxon>
        <taxon>Dissoconiaceae</taxon>
        <taxon>Dissoconium</taxon>
    </lineage>
</organism>
<evidence type="ECO:0000256" key="16">
    <source>
        <dbReference type="SAM" id="MobiDB-lite"/>
    </source>
</evidence>
<evidence type="ECO:0000256" key="4">
    <source>
        <dbReference type="ARBA" id="ARBA00020799"/>
    </source>
</evidence>
<dbReference type="PROSITE" id="PS50969">
    <property type="entry name" value="FCP1"/>
    <property type="match status" value="1"/>
</dbReference>
<evidence type="ECO:0000256" key="5">
    <source>
        <dbReference type="ARBA" id="ARBA00022448"/>
    </source>
</evidence>
<dbReference type="RefSeq" id="XP_033455598.1">
    <property type="nucleotide sequence ID" value="XM_033606889.1"/>
</dbReference>
<dbReference type="InterPro" id="IPR023214">
    <property type="entry name" value="HAD_sf"/>
</dbReference>
<dbReference type="Proteomes" id="UP000504637">
    <property type="component" value="Unplaced"/>
</dbReference>
<evidence type="ECO:0000256" key="7">
    <source>
        <dbReference type="ARBA" id="ARBA00022792"/>
    </source>
</evidence>
<keyword evidence="8" id="KW-0653">Protein transport</keyword>
<keyword evidence="18" id="KW-1185">Reference proteome</keyword>
<reference evidence="19" key="2">
    <citation type="submission" date="2020-04" db="EMBL/GenBank/DDBJ databases">
        <authorList>
            <consortium name="NCBI Genome Project"/>
        </authorList>
    </citation>
    <scope>NUCLEOTIDE SEQUENCE</scope>
    <source>
        <strain evidence="19">CBS 342.82</strain>
    </source>
</reference>
<comment type="similarity">
    <text evidence="2">Belongs to the TIM50 family.</text>
</comment>
<dbReference type="CDD" id="cd07521">
    <property type="entry name" value="HAD_FCP1-like"/>
    <property type="match status" value="1"/>
</dbReference>
<evidence type="ECO:0000259" key="17">
    <source>
        <dbReference type="PROSITE" id="PS50969"/>
    </source>
</evidence>
<feature type="compositionally biased region" description="Basic and acidic residues" evidence="16">
    <location>
        <begin position="106"/>
        <end position="134"/>
    </location>
</feature>
<dbReference type="GO" id="GO:0005743">
    <property type="term" value="C:mitochondrial inner membrane"/>
    <property type="evidence" value="ECO:0007669"/>
    <property type="project" value="UniProtKB-SubCell"/>
</dbReference>